<evidence type="ECO:0000313" key="2">
    <source>
        <dbReference type="EMBL" id="KAJ6224948.1"/>
    </source>
</evidence>
<feature type="region of interest" description="Disordered" evidence="1">
    <location>
        <begin position="29"/>
        <end position="57"/>
    </location>
</feature>
<comment type="caution">
    <text evidence="2">The sequence shown here is derived from an EMBL/GenBank/DDBJ whole genome shotgun (WGS) entry which is preliminary data.</text>
</comment>
<keyword evidence="3" id="KW-1185">Reference proteome</keyword>
<dbReference type="Proteomes" id="UP001142055">
    <property type="component" value="Chromosome 1"/>
</dbReference>
<sequence length="169" mass="19943">MLSKHNHHYQAMIDDDEEWNPMSKRVAITNCNGNDSRRMDQQQQQQQQPQVQHRKLQGDSCSSMQIAHQNHLQSLLQHAIQTMELLNCLSTIQSANNENCTQNSSSTLRHIWYNRTKMPCNLTDINEPMDDHHNRRRLFWLQLQCRCQIHFDTSKPFVQSPAFMVQRSS</sequence>
<gene>
    <name evidence="2" type="ORF">RDWZM_003493</name>
</gene>
<proteinExistence type="predicted"/>
<feature type="compositionally biased region" description="Low complexity" evidence="1">
    <location>
        <begin position="41"/>
        <end position="51"/>
    </location>
</feature>
<evidence type="ECO:0000256" key="1">
    <source>
        <dbReference type="SAM" id="MobiDB-lite"/>
    </source>
</evidence>
<dbReference type="AlphaFoldDB" id="A0A9Q0RQX6"/>
<accession>A0A9Q0RQX6</accession>
<name>A0A9Q0RQX6_BLOTA</name>
<dbReference type="EMBL" id="JAPWDV010000001">
    <property type="protein sequence ID" value="KAJ6224948.1"/>
    <property type="molecule type" value="Genomic_DNA"/>
</dbReference>
<protein>
    <submittedName>
        <fullName evidence="2">Uncharacterized protein</fullName>
    </submittedName>
</protein>
<organism evidence="2 3">
    <name type="scientific">Blomia tropicalis</name>
    <name type="common">Mite</name>
    <dbReference type="NCBI Taxonomy" id="40697"/>
    <lineage>
        <taxon>Eukaryota</taxon>
        <taxon>Metazoa</taxon>
        <taxon>Ecdysozoa</taxon>
        <taxon>Arthropoda</taxon>
        <taxon>Chelicerata</taxon>
        <taxon>Arachnida</taxon>
        <taxon>Acari</taxon>
        <taxon>Acariformes</taxon>
        <taxon>Sarcoptiformes</taxon>
        <taxon>Astigmata</taxon>
        <taxon>Glycyphagoidea</taxon>
        <taxon>Echimyopodidae</taxon>
        <taxon>Blomia</taxon>
    </lineage>
</organism>
<reference evidence="2" key="1">
    <citation type="submission" date="2022-12" db="EMBL/GenBank/DDBJ databases">
        <title>Genome assemblies of Blomia tropicalis.</title>
        <authorList>
            <person name="Cui Y."/>
        </authorList>
    </citation>
    <scope>NUCLEOTIDE SEQUENCE</scope>
    <source>
        <tissue evidence="2">Adult mites</tissue>
    </source>
</reference>
<evidence type="ECO:0000313" key="3">
    <source>
        <dbReference type="Proteomes" id="UP001142055"/>
    </source>
</evidence>